<keyword evidence="3" id="KW-0479">Metal-binding</keyword>
<sequence>MQSQDTQDITTSLAWWVTGPGQGALQPAPIDAAEGLLPTSAVTVETRFSGISRGTESLVFHGRVPASEHGRMRAPFQQGEFPYPVKYGYANVGQVTDGPADLLGRTVFCLFPHQQRYRVPQQAVYPIPDGVPAERAVLAANMETAVNGLWDASPGVGDRVLVVGLGVVGLLVGWLAAQIPGTRVTVLDTNPARRTQAQALGLDFTEGPGRDDYDLVFHTSGQPAGLTTALASAGPEARIVEMSWYGNAAVAAPLGEGFHARRLTLRSSQVGQIPTDRRPRWDYRRRMALALELLQDDRLDQLITGESRFAELAQVMPTLLAGTADVLCHRIVY</sequence>
<evidence type="ECO:0000256" key="5">
    <source>
        <dbReference type="ARBA" id="ARBA00023002"/>
    </source>
</evidence>
<dbReference type="RefSeq" id="WP_322856253.1">
    <property type="nucleotide sequence ID" value="NZ_JAYDCJ010000003.1"/>
</dbReference>
<comment type="cofactor">
    <cofactor evidence="1">
        <name>Zn(2+)</name>
        <dbReference type="ChEBI" id="CHEBI:29105"/>
    </cofactor>
</comment>
<name>A0ABU5P184_9GAMM</name>
<organism evidence="6 7">
    <name type="scientific">Marinobacter qingdaonensis</name>
    <dbReference type="NCBI Taxonomy" id="3108486"/>
    <lineage>
        <taxon>Bacteria</taxon>
        <taxon>Pseudomonadati</taxon>
        <taxon>Pseudomonadota</taxon>
        <taxon>Gammaproteobacteria</taxon>
        <taxon>Pseudomonadales</taxon>
        <taxon>Marinobacteraceae</taxon>
        <taxon>Marinobacter</taxon>
    </lineage>
</organism>
<dbReference type="InterPro" id="IPR036291">
    <property type="entry name" value="NAD(P)-bd_dom_sf"/>
</dbReference>
<dbReference type="SUPFAM" id="SSF50129">
    <property type="entry name" value="GroES-like"/>
    <property type="match status" value="1"/>
</dbReference>
<comment type="caution">
    <text evidence="6">The sequence shown here is derived from an EMBL/GenBank/DDBJ whole genome shotgun (WGS) entry which is preliminary data.</text>
</comment>
<dbReference type="SUPFAM" id="SSF51735">
    <property type="entry name" value="NAD(P)-binding Rossmann-fold domains"/>
    <property type="match status" value="1"/>
</dbReference>
<evidence type="ECO:0000256" key="4">
    <source>
        <dbReference type="ARBA" id="ARBA00022833"/>
    </source>
</evidence>
<dbReference type="Gene3D" id="3.40.50.720">
    <property type="entry name" value="NAD(P)-binding Rossmann-like Domain"/>
    <property type="match status" value="1"/>
</dbReference>
<dbReference type="PANTHER" id="PTHR43350:SF19">
    <property type="entry name" value="D-GULOSIDE 3-DEHYDROGENASE"/>
    <property type="match status" value="1"/>
</dbReference>
<evidence type="ECO:0000256" key="2">
    <source>
        <dbReference type="ARBA" id="ARBA00008072"/>
    </source>
</evidence>
<evidence type="ECO:0000313" key="6">
    <source>
        <dbReference type="EMBL" id="MEA1081811.1"/>
    </source>
</evidence>
<evidence type="ECO:0000256" key="3">
    <source>
        <dbReference type="ARBA" id="ARBA00022723"/>
    </source>
</evidence>
<accession>A0ABU5P184</accession>
<dbReference type="CDD" id="cd08255">
    <property type="entry name" value="2-desacetyl-2-hydroxyethyl_bacteriochlorophyllide_like"/>
    <property type="match status" value="1"/>
</dbReference>
<keyword evidence="5" id="KW-0560">Oxidoreductase</keyword>
<dbReference type="EMBL" id="JAYDCJ010000003">
    <property type="protein sequence ID" value="MEA1081811.1"/>
    <property type="molecule type" value="Genomic_DNA"/>
</dbReference>
<dbReference type="Proteomes" id="UP001305746">
    <property type="component" value="Unassembled WGS sequence"/>
</dbReference>
<reference evidence="6 7" key="1">
    <citation type="submission" date="2023-12" db="EMBL/GenBank/DDBJ databases">
        <title>Marinobacter qingdaonensis sp. nov., isolated from the intertidal sediment of Qingdao, PR China.</title>
        <authorList>
            <person name="Li Y."/>
        </authorList>
    </citation>
    <scope>NUCLEOTIDE SEQUENCE [LARGE SCALE GENOMIC DNA]</scope>
    <source>
        <strain evidence="6 7">ASW11-75</strain>
    </source>
</reference>
<evidence type="ECO:0000313" key="7">
    <source>
        <dbReference type="Proteomes" id="UP001305746"/>
    </source>
</evidence>
<keyword evidence="7" id="KW-1185">Reference proteome</keyword>
<dbReference type="Gene3D" id="3.90.180.10">
    <property type="entry name" value="Medium-chain alcohol dehydrogenases, catalytic domain"/>
    <property type="match status" value="1"/>
</dbReference>
<keyword evidence="4" id="KW-0862">Zinc</keyword>
<gene>
    <name evidence="6" type="ORF">U5822_14140</name>
</gene>
<comment type="similarity">
    <text evidence="2">Belongs to the zinc-containing alcohol dehydrogenase family.</text>
</comment>
<proteinExistence type="inferred from homology"/>
<dbReference type="PANTHER" id="PTHR43350">
    <property type="entry name" value="NAD-DEPENDENT ALCOHOL DEHYDROGENASE"/>
    <property type="match status" value="1"/>
</dbReference>
<dbReference type="InterPro" id="IPR011032">
    <property type="entry name" value="GroES-like_sf"/>
</dbReference>
<protein>
    <submittedName>
        <fullName evidence="6">Zinc-binding alcohol dehydrogenase</fullName>
    </submittedName>
</protein>
<evidence type="ECO:0000256" key="1">
    <source>
        <dbReference type="ARBA" id="ARBA00001947"/>
    </source>
</evidence>